<sequence length="245" mass="27158">MAQPAYPWNPFQDLIDSNIAGEIIKPATENNRMEFVPRAAPFFAKDFKLYKQGSNTPLVFGQDYVFAHPFDVFIDTYKRNVFGSVVLLKKVTGALYADYGTIGTPFVLDDVAFATLVANIMNSPRQVDWSNLSNVPTEFPSDPHPHPMVQTYDYYDMMVMLRSLINAISYTSNGQTIQGLLEEHIGKRLIEAHKADNSDLGMDLVENAGLASSADLDGNSANSIMTVATFKEGLRKFSAGQLNID</sequence>
<protein>
    <submittedName>
        <fullName evidence="1">Putative tail fiber protein</fullName>
    </submittedName>
</protein>
<evidence type="ECO:0000313" key="2">
    <source>
        <dbReference type="Proteomes" id="UP000222624"/>
    </source>
</evidence>
<proteinExistence type="predicted"/>
<gene>
    <name evidence="1" type="ORF">JOAD_98</name>
</gene>
<accession>A0A223LHC9</accession>
<reference evidence="2" key="1">
    <citation type="submission" date="2017-07" db="EMBL/GenBank/DDBJ databases">
        <authorList>
            <person name="Bickmore M.X."/>
            <person name="Vaden K."/>
            <person name="Brady T.S."/>
            <person name="Tateoka O.B."/>
            <person name="Carter J.L."/>
            <person name="Pape J.A."/>
            <person name="Robinson D.M."/>
            <person name="Russell K.A."/>
            <person name="Staley L.A."/>
            <person name="Stettler J.M."/>
            <person name="Townsend M.H."/>
            <person name="Wienclaw T."/>
            <person name="Williamson T.L."/>
            <person name="Kruger J.L."/>
            <person name="Berg J.A."/>
            <person name="Sharma R."/>
            <person name="Payne A.M."/>
            <person name="Fajardo C.P."/>
            <person name="Breakwell D.P."/>
            <person name="Hope S."/>
            <person name="Grose J.H."/>
        </authorList>
    </citation>
    <scope>NUCLEOTIDE SEQUENCE [LARGE SCALE GENOMIC DNA]</scope>
</reference>
<name>A0A223LHC9_9CAUD</name>
<organism evidence="1 2">
    <name type="scientific">Erwinia phage vB_EamM_Joad</name>
    <dbReference type="NCBI Taxonomy" id="2026081"/>
    <lineage>
        <taxon>Viruses</taxon>
        <taxon>Duplodnaviria</taxon>
        <taxon>Heunggongvirae</taxon>
        <taxon>Uroviricota</taxon>
        <taxon>Caudoviricetes</taxon>
        <taxon>Chimalliviridae</taxon>
        <taxon>Risingsunvirus</taxon>
        <taxon>Risingsunvirus risingsun</taxon>
    </lineage>
</organism>
<dbReference type="EMBL" id="MF459647">
    <property type="protein sequence ID" value="ASU03817.1"/>
    <property type="molecule type" value="Genomic_DNA"/>
</dbReference>
<evidence type="ECO:0000313" key="1">
    <source>
        <dbReference type="EMBL" id="ASU03817.1"/>
    </source>
</evidence>
<dbReference type="Proteomes" id="UP000222624">
    <property type="component" value="Genome"/>
</dbReference>